<dbReference type="EnsemblPlants" id="QL06p014213:mrna">
    <property type="protein sequence ID" value="QL06p014213:mrna:CDS:2"/>
    <property type="gene ID" value="QL06p014213"/>
</dbReference>
<dbReference type="RefSeq" id="XP_030973538.1">
    <property type="nucleotide sequence ID" value="XM_031117678.1"/>
</dbReference>
<organism evidence="2 3">
    <name type="scientific">Quercus lobata</name>
    <name type="common">Valley oak</name>
    <dbReference type="NCBI Taxonomy" id="97700"/>
    <lineage>
        <taxon>Eukaryota</taxon>
        <taxon>Viridiplantae</taxon>
        <taxon>Streptophyta</taxon>
        <taxon>Embryophyta</taxon>
        <taxon>Tracheophyta</taxon>
        <taxon>Spermatophyta</taxon>
        <taxon>Magnoliopsida</taxon>
        <taxon>eudicotyledons</taxon>
        <taxon>Gunneridae</taxon>
        <taxon>Pentapetalae</taxon>
        <taxon>rosids</taxon>
        <taxon>fabids</taxon>
        <taxon>Fagales</taxon>
        <taxon>Fagaceae</taxon>
        <taxon>Quercus</taxon>
    </lineage>
</organism>
<dbReference type="EMBL" id="LRBV02000006">
    <property type="status" value="NOT_ANNOTATED_CDS"/>
    <property type="molecule type" value="Genomic_DNA"/>
</dbReference>
<dbReference type="Gramene" id="QL06p014213:mrna">
    <property type="protein sequence ID" value="QL06p014213:mrna:CDS:2"/>
    <property type="gene ID" value="QL06p014213"/>
</dbReference>
<dbReference type="FunCoup" id="A0A7N2LXW4">
    <property type="interactions" value="1145"/>
</dbReference>
<evidence type="ECO:0000313" key="2">
    <source>
        <dbReference type="EnsemblPlants" id="QL06p014213:mrna:CDS:2"/>
    </source>
</evidence>
<reference evidence="2 3" key="1">
    <citation type="journal article" date="2016" name="G3 (Bethesda)">
        <title>First Draft Assembly and Annotation of the Genome of a California Endemic Oak Quercus lobata Nee (Fagaceae).</title>
        <authorList>
            <person name="Sork V.L."/>
            <person name="Fitz-Gibbon S.T."/>
            <person name="Puiu D."/>
            <person name="Crepeau M."/>
            <person name="Gugger P.F."/>
            <person name="Sherman R."/>
            <person name="Stevens K."/>
            <person name="Langley C.H."/>
            <person name="Pellegrini M."/>
            <person name="Salzberg S.L."/>
        </authorList>
    </citation>
    <scope>NUCLEOTIDE SEQUENCE [LARGE SCALE GENOMIC DNA]</scope>
    <source>
        <strain evidence="2 3">cv. SW786</strain>
    </source>
</reference>
<dbReference type="InParanoid" id="A0A7N2LXW4"/>
<sequence length="293" mass="31162">MQYATPRPPLPSPTMKRDHHNHNNHHHQKPIHHSTIPCGACGSSDRWPLHTVRHRGSYRRLCTDCVLKNHQSLFCPLCFQVFDEMPPPLPADRLVCLNCPSIAHRSCVPPDSSAPSFLCPPCSNPNFSYFFSDSDPDAKTKRIKTEDGGGNSSLRGHNEKAIDKESAKALLAAAKIAAASMNKAAATAQAEAEKRVKDASLAKKKAKEALERLAFLVLKDKDKEKQDSKQLPLSVTPIQGLISNKGNGSGGGDGGGGAAAAKATNGLHSLSAAAAAFSQQSSGVGGHANKTPN</sequence>
<dbReference type="AlphaFoldDB" id="A0A7N2LXW4"/>
<accession>A0A7N2LXW4</accession>
<dbReference type="Proteomes" id="UP000594261">
    <property type="component" value="Chromosome 6"/>
</dbReference>
<reference evidence="2" key="2">
    <citation type="submission" date="2021-01" db="UniProtKB">
        <authorList>
            <consortium name="EnsemblPlants"/>
        </authorList>
    </citation>
    <scope>IDENTIFICATION</scope>
</reference>
<feature type="region of interest" description="Disordered" evidence="1">
    <location>
        <begin position="242"/>
        <end position="261"/>
    </location>
</feature>
<gene>
    <name evidence="2" type="primary">LOC115993721</name>
</gene>
<protein>
    <recommendedName>
        <fullName evidence="4">DNA binding protein</fullName>
    </recommendedName>
</protein>
<feature type="compositionally biased region" description="Pro residues" evidence="1">
    <location>
        <begin position="1"/>
        <end position="12"/>
    </location>
</feature>
<evidence type="ECO:0000256" key="1">
    <source>
        <dbReference type="SAM" id="MobiDB-lite"/>
    </source>
</evidence>
<name>A0A7N2LXW4_QUELO</name>
<evidence type="ECO:0000313" key="3">
    <source>
        <dbReference type="Proteomes" id="UP000594261"/>
    </source>
</evidence>
<dbReference type="KEGG" id="qlo:115993721"/>
<dbReference type="PANTHER" id="PTHR34451:SF7">
    <property type="entry name" value="PHD FINGER FAMILY PROTEIN"/>
    <property type="match status" value="1"/>
</dbReference>
<keyword evidence="3" id="KW-1185">Reference proteome</keyword>
<feature type="compositionally biased region" description="Basic residues" evidence="1">
    <location>
        <begin position="17"/>
        <end position="31"/>
    </location>
</feature>
<dbReference type="OMA" id="ISPEMCG"/>
<evidence type="ECO:0008006" key="4">
    <source>
        <dbReference type="Google" id="ProtNLM"/>
    </source>
</evidence>
<dbReference type="PANTHER" id="PTHR34451">
    <property type="entry name" value="PHD FINGER FAMILY PROTEIN"/>
    <property type="match status" value="1"/>
</dbReference>
<proteinExistence type="predicted"/>
<dbReference type="GeneID" id="115993721"/>
<feature type="compositionally biased region" description="Gly residues" evidence="1">
    <location>
        <begin position="247"/>
        <end position="258"/>
    </location>
</feature>
<feature type="region of interest" description="Disordered" evidence="1">
    <location>
        <begin position="1"/>
        <end position="31"/>
    </location>
</feature>
<dbReference type="OrthoDB" id="692041at2759"/>